<dbReference type="EMBL" id="CM001879">
    <property type="protein sequence ID" value="EOX93106.1"/>
    <property type="molecule type" value="Genomic_DNA"/>
</dbReference>
<dbReference type="InterPro" id="IPR039300">
    <property type="entry name" value="JASON"/>
</dbReference>
<organism evidence="3 4">
    <name type="scientific">Theobroma cacao</name>
    <name type="common">Cacao</name>
    <name type="synonym">Cocoa</name>
    <dbReference type="NCBI Taxonomy" id="3641"/>
    <lineage>
        <taxon>Eukaryota</taxon>
        <taxon>Viridiplantae</taxon>
        <taxon>Streptophyta</taxon>
        <taxon>Embryophyta</taxon>
        <taxon>Tracheophyta</taxon>
        <taxon>Spermatophyta</taxon>
        <taxon>Magnoliopsida</taxon>
        <taxon>eudicotyledons</taxon>
        <taxon>Gunneridae</taxon>
        <taxon>Pentapetalae</taxon>
        <taxon>rosids</taxon>
        <taxon>malvids</taxon>
        <taxon>Malvales</taxon>
        <taxon>Malvaceae</taxon>
        <taxon>Byttnerioideae</taxon>
        <taxon>Theobroma</taxon>
    </lineage>
</organism>
<dbReference type="OMA" id="MACFLDC"/>
<dbReference type="AlphaFoldDB" id="A0A061DM14"/>
<feature type="region of interest" description="Disordered" evidence="1">
    <location>
        <begin position="220"/>
        <end position="279"/>
    </location>
</feature>
<dbReference type="InParanoid" id="A0A061DM14"/>
<keyword evidence="2" id="KW-0812">Transmembrane</keyword>
<reference evidence="3 4" key="1">
    <citation type="journal article" date="2013" name="Genome Biol.">
        <title>The genome sequence of the most widely cultivated cacao type and its use to identify candidate genes regulating pod color.</title>
        <authorList>
            <person name="Motamayor J.C."/>
            <person name="Mockaitis K."/>
            <person name="Schmutz J."/>
            <person name="Haiminen N."/>
            <person name="Iii D.L."/>
            <person name="Cornejo O."/>
            <person name="Findley S.D."/>
            <person name="Zheng P."/>
            <person name="Utro F."/>
            <person name="Royaert S."/>
            <person name="Saski C."/>
            <person name="Jenkins J."/>
            <person name="Podicheti R."/>
            <person name="Zhao M."/>
            <person name="Scheffler B.E."/>
            <person name="Stack J.C."/>
            <person name="Feltus F.A."/>
            <person name="Mustiga G.M."/>
            <person name="Amores F."/>
            <person name="Phillips W."/>
            <person name="Marelli J.P."/>
            <person name="May G.D."/>
            <person name="Shapiro H."/>
            <person name="Ma J."/>
            <person name="Bustamante C.D."/>
            <person name="Schnell R.J."/>
            <person name="Main D."/>
            <person name="Gilbert D."/>
            <person name="Parida L."/>
            <person name="Kuhn D.N."/>
        </authorList>
    </citation>
    <scope>NUCLEOTIDE SEQUENCE [LARGE SCALE GENOMIC DNA]</scope>
    <source>
        <strain evidence="4">cv. Matina 1-6</strain>
    </source>
</reference>
<feature type="compositionally biased region" description="Polar residues" evidence="1">
    <location>
        <begin position="267"/>
        <end position="279"/>
    </location>
</feature>
<feature type="transmembrane region" description="Helical" evidence="2">
    <location>
        <begin position="486"/>
        <end position="506"/>
    </location>
</feature>
<protein>
    <submittedName>
        <fullName evidence="3">Aspartyl/glutamyl-tRNA(Asn/Gln) amidotransferase subunit B, putative isoform 5</fullName>
    </submittedName>
</protein>
<feature type="compositionally biased region" description="Polar residues" evidence="1">
    <location>
        <begin position="171"/>
        <end position="195"/>
    </location>
</feature>
<dbReference type="GO" id="GO:0007142">
    <property type="term" value="P:male meiosis II"/>
    <property type="evidence" value="ECO:0007669"/>
    <property type="project" value="InterPro"/>
</dbReference>
<dbReference type="eggNOG" id="ENOG502QUII">
    <property type="taxonomic scope" value="Eukaryota"/>
</dbReference>
<sequence>MVCCFLNGELGLGIITRSVVRFLDQTVCRAMGCFFGCFRVRDDRSRPHLVSSSSKSTERGVSRNRLSSLFLDEEKGDCPSNHLGSPQIDKGLKDEAKFLKACGTIPETPAEIRKASRRFKQSPPCGGDSEPSKFQSWLPNTSIDKFQLDKQSDQPPTPIKLFEALERGPDSSENTPTSISNAANTGRFSMGSTEGSEALSVDKTVKIDIVSTSAYGRNKSVRFECESDASSSKSENGGQNSKKLELPGYQSASKPSPNPTPLKLSDEMQTPGTVFPSNLENLANGKTRIRSQYVYSVLNPAENASQLNVMKEEPFSSKEMLGEPKKSPERPENAALKLGMGVEGTSRAEESEVEGSLSSWLKPKQNNIDDRYKNIQSNYSKLPPFGRTPGDRPIIGMVAAHWNEEESSHVTPKWWDGNGIPNSTNKYKEVNLFAGGIIFLQYRALLDECLSCLQDQKVSWHATPFEERLEKALSDESLISQRYACLSALPIFLSVILFYIVAIWGIGVKIQSILPQTQNLFLTKYLVWVVVRSTVSHCFIHLKYGGSSLVIQSVPQHQYLLSFFWFSKQQFMF</sequence>
<dbReference type="PANTHER" id="PTHR33318">
    <property type="entry name" value="ASPARTYL/GLUTAMYL-TRNA(ASN/GLN) AMIDOTRANSFERASE SUBUNIT"/>
    <property type="match status" value="1"/>
</dbReference>
<accession>A0A061DM14</accession>
<dbReference type="FunCoup" id="A0A061DM14">
    <property type="interactions" value="412"/>
</dbReference>
<name>A0A061DM14_THECC</name>
<dbReference type="Gramene" id="EOX93106">
    <property type="protein sequence ID" value="EOX93106"/>
    <property type="gene ID" value="TCM_001947"/>
</dbReference>
<evidence type="ECO:0000256" key="1">
    <source>
        <dbReference type="SAM" id="MobiDB-lite"/>
    </source>
</evidence>
<keyword evidence="4" id="KW-1185">Reference proteome</keyword>
<evidence type="ECO:0000313" key="3">
    <source>
        <dbReference type="EMBL" id="EOX93106.1"/>
    </source>
</evidence>
<feature type="region of interest" description="Disordered" evidence="1">
    <location>
        <begin position="167"/>
        <end position="198"/>
    </location>
</feature>
<feature type="region of interest" description="Disordered" evidence="1">
    <location>
        <begin position="115"/>
        <end position="137"/>
    </location>
</feature>
<dbReference type="Proteomes" id="UP000026915">
    <property type="component" value="Chromosome 1"/>
</dbReference>
<keyword evidence="2" id="KW-0472">Membrane</keyword>
<feature type="compositionally biased region" description="Polar residues" evidence="1">
    <location>
        <begin position="228"/>
        <end position="241"/>
    </location>
</feature>
<dbReference type="PANTHER" id="PTHR33318:SF7">
    <property type="entry name" value="PROTEIN JASON"/>
    <property type="match status" value="1"/>
</dbReference>
<evidence type="ECO:0000313" key="4">
    <source>
        <dbReference type="Proteomes" id="UP000026915"/>
    </source>
</evidence>
<proteinExistence type="predicted"/>
<gene>
    <name evidence="3" type="ORF">TCM_001947</name>
</gene>
<keyword evidence="2" id="KW-1133">Transmembrane helix</keyword>
<evidence type="ECO:0000256" key="2">
    <source>
        <dbReference type="SAM" id="Phobius"/>
    </source>
</evidence>
<dbReference type="STRING" id="3641.A0A061DM14"/>